<feature type="compositionally biased region" description="Pro residues" evidence="1">
    <location>
        <begin position="36"/>
        <end position="50"/>
    </location>
</feature>
<accession>A0A521CQK7</accession>
<evidence type="ECO:0000256" key="1">
    <source>
        <dbReference type="SAM" id="MobiDB-lite"/>
    </source>
</evidence>
<evidence type="ECO:0000313" key="2">
    <source>
        <dbReference type="EMBL" id="SMO61754.1"/>
    </source>
</evidence>
<dbReference type="Pfam" id="PF10842">
    <property type="entry name" value="DUF2642"/>
    <property type="match status" value="1"/>
</dbReference>
<sequence length="138" mass="15752">MNDFFHPMPPYSGSPWMSDDEPIQGPFPNQTIRPPYAQPLPNVPDSLPPIPREKSPSGPDRGFKNPLKGLLRRRGKALLLSEQMYQVLGQRVNVCTYTKELDGEVAGVYPDHLLISKEDQKFYIRWDAIVYVSPKEEL</sequence>
<evidence type="ECO:0000313" key="3">
    <source>
        <dbReference type="Proteomes" id="UP000315636"/>
    </source>
</evidence>
<dbReference type="Proteomes" id="UP000315636">
    <property type="component" value="Unassembled WGS sequence"/>
</dbReference>
<dbReference type="InterPro" id="IPR020139">
    <property type="entry name" value="DUF2642"/>
</dbReference>
<proteinExistence type="predicted"/>
<reference evidence="2 3" key="1">
    <citation type="submission" date="2017-05" db="EMBL/GenBank/DDBJ databases">
        <authorList>
            <person name="Varghese N."/>
            <person name="Submissions S."/>
        </authorList>
    </citation>
    <scope>NUCLEOTIDE SEQUENCE [LARGE SCALE GENOMIC DNA]</scope>
    <source>
        <strain evidence="2 3">DSM 45474</strain>
    </source>
</reference>
<dbReference type="RefSeq" id="WP_142505204.1">
    <property type="nucleotide sequence ID" value="NZ_FXTI01000004.1"/>
</dbReference>
<keyword evidence="3" id="KW-1185">Reference proteome</keyword>
<dbReference type="OrthoDB" id="2991717at2"/>
<dbReference type="EMBL" id="FXTI01000004">
    <property type="protein sequence ID" value="SMO61754.1"/>
    <property type="molecule type" value="Genomic_DNA"/>
</dbReference>
<name>A0A521CQK7_9BACL</name>
<gene>
    <name evidence="2" type="ORF">SAMN06264849_104130</name>
</gene>
<organism evidence="2 3">
    <name type="scientific">Melghirimyces algeriensis</name>
    <dbReference type="NCBI Taxonomy" id="910412"/>
    <lineage>
        <taxon>Bacteria</taxon>
        <taxon>Bacillati</taxon>
        <taxon>Bacillota</taxon>
        <taxon>Bacilli</taxon>
        <taxon>Bacillales</taxon>
        <taxon>Thermoactinomycetaceae</taxon>
        <taxon>Melghirimyces</taxon>
    </lineage>
</organism>
<feature type="region of interest" description="Disordered" evidence="1">
    <location>
        <begin position="1"/>
        <end position="67"/>
    </location>
</feature>
<protein>
    <submittedName>
        <fullName evidence="2">Uncharacterized protein</fullName>
    </submittedName>
</protein>
<dbReference type="AlphaFoldDB" id="A0A521CQK7"/>